<feature type="short sequence motif" description="DGA/G" evidence="3">
    <location>
        <begin position="195"/>
        <end position="197"/>
    </location>
</feature>
<evidence type="ECO:0000313" key="6">
    <source>
        <dbReference type="Proteomes" id="UP000190016"/>
    </source>
</evidence>
<keyword evidence="6" id="KW-1185">Reference proteome</keyword>
<evidence type="ECO:0000259" key="4">
    <source>
        <dbReference type="PROSITE" id="PS51635"/>
    </source>
</evidence>
<dbReference type="Gene3D" id="3.40.1090.10">
    <property type="entry name" value="Cytosolic phospholipase A2 catalytic domain"/>
    <property type="match status" value="1"/>
</dbReference>
<evidence type="ECO:0000313" key="5">
    <source>
        <dbReference type="EMBL" id="OPB87465.1"/>
    </source>
</evidence>
<gene>
    <name evidence="5" type="ORF">BB021_09325</name>
</gene>
<evidence type="ECO:0000256" key="3">
    <source>
        <dbReference type="PROSITE-ProRule" id="PRU01161"/>
    </source>
</evidence>
<dbReference type="PROSITE" id="PS51635">
    <property type="entry name" value="PNPLA"/>
    <property type="match status" value="1"/>
</dbReference>
<dbReference type="SUPFAM" id="SSF52151">
    <property type="entry name" value="FabD/lysophospholipase-like"/>
    <property type="match status" value="1"/>
</dbReference>
<keyword evidence="3" id="KW-0378">Hydrolase</keyword>
<dbReference type="NCBIfam" id="NF041079">
    <property type="entry name" value="CBASS_lipase"/>
    <property type="match status" value="1"/>
</dbReference>
<feature type="active site" description="Proton acceptor" evidence="3">
    <location>
        <position position="195"/>
    </location>
</feature>
<name>A0ABX3N7C9_9FLAO</name>
<comment type="similarity">
    <text evidence="1">Belongs to the patatin family.</text>
</comment>
<feature type="short sequence motif" description="GXSXG" evidence="3">
    <location>
        <begin position="53"/>
        <end position="57"/>
    </location>
</feature>
<proteinExistence type="inferred from homology"/>
<dbReference type="Pfam" id="PF01734">
    <property type="entry name" value="Patatin"/>
    <property type="match status" value="1"/>
</dbReference>
<keyword evidence="3" id="KW-0442">Lipid degradation</keyword>
<dbReference type="CDD" id="cd07199">
    <property type="entry name" value="Pat17_PNPLA8_PNPLA9_like"/>
    <property type="match status" value="1"/>
</dbReference>
<evidence type="ECO:0000256" key="1">
    <source>
        <dbReference type="ARBA" id="ARBA00010240"/>
    </source>
</evidence>
<dbReference type="PANTHER" id="PTHR32176">
    <property type="entry name" value="XYLOSE ISOMERASE"/>
    <property type="match status" value="1"/>
</dbReference>
<dbReference type="PANTHER" id="PTHR32176:SF92">
    <property type="entry name" value="XYLOSE ISOMERASE"/>
    <property type="match status" value="1"/>
</dbReference>
<evidence type="ECO:0000256" key="2">
    <source>
        <dbReference type="ARBA" id="ARBA00023098"/>
    </source>
</evidence>
<accession>A0ABX3N7C9</accession>
<feature type="short sequence motif" description="GXGXXG" evidence="3">
    <location>
        <begin position="21"/>
        <end position="26"/>
    </location>
</feature>
<feature type="domain" description="PNPLA" evidence="4">
    <location>
        <begin position="17"/>
        <end position="208"/>
    </location>
</feature>
<dbReference type="InterPro" id="IPR002641">
    <property type="entry name" value="PNPLA_dom"/>
</dbReference>
<dbReference type="InterPro" id="IPR016035">
    <property type="entry name" value="Acyl_Trfase/lysoPLipase"/>
</dbReference>
<organism evidence="5 6">
    <name type="scientific">Elizabethkingia ursingii</name>
    <dbReference type="NCBI Taxonomy" id="1756150"/>
    <lineage>
        <taxon>Bacteria</taxon>
        <taxon>Pseudomonadati</taxon>
        <taxon>Bacteroidota</taxon>
        <taxon>Flavobacteriia</taxon>
        <taxon>Flavobacteriales</taxon>
        <taxon>Weeksellaceae</taxon>
        <taxon>Elizabethkingia</taxon>
    </lineage>
</organism>
<sequence length="345" mass="38907">MDIIEGQQPQNNVFKILTIDGGGIKGLYSASILARIEEKTGKKIGDHFDMICGTSTGGLIALALTKGISAQEIADMYFDKGREIFPISEYQPIRYIQRKWQFFKQLLWRGKFSATPLKKILEDMFGETTMGEANNLLCIPSYNLITGMPRIFKYPHKEGDFFMDKDIKMVDVALATSAAPTYLPIHEHRNILYADGGLWANNPSLCGLLEALKFFVGPQKQFSTFKILSVSSVTQPSGWPVSSKHNRSFRHWGNKLFQASMDGQAYFNDFFLTNIINHIQPSGTYYRIPAPQLSKEHIGLIDMDIAHRNALKTLKGMGDQAGYHSAVQPDILSFFDKEKIYKTNV</sequence>
<dbReference type="EMBL" id="MBDS01000016">
    <property type="protein sequence ID" value="OPB87465.1"/>
    <property type="molecule type" value="Genomic_DNA"/>
</dbReference>
<reference evidence="5 6" key="1">
    <citation type="submission" date="2016-07" db="EMBL/GenBank/DDBJ databases">
        <title>Revisiting the Taxonomy of the Elizabethkingia Genus based on Whole-Genome Sequencing, Optical Mapping, and MALDI-TOF.</title>
        <authorList>
            <person name="Nicholson A.C."/>
        </authorList>
    </citation>
    <scope>NUCLEOTIDE SEQUENCE [LARGE SCALE GENOMIC DNA]</scope>
    <source>
        <strain evidence="5 6">C1558</strain>
    </source>
</reference>
<feature type="active site" description="Nucleophile" evidence="3">
    <location>
        <position position="55"/>
    </location>
</feature>
<dbReference type="Proteomes" id="UP000190016">
    <property type="component" value="Unassembled WGS sequence"/>
</dbReference>
<keyword evidence="2 3" id="KW-0443">Lipid metabolism</keyword>
<comment type="caution">
    <text evidence="5">The sequence shown here is derived from an EMBL/GenBank/DDBJ whole genome shotgun (WGS) entry which is preliminary data.</text>
</comment>
<protein>
    <submittedName>
        <fullName evidence="5">Phospholipase</fullName>
    </submittedName>
</protein>
<dbReference type="RefSeq" id="WP_078778946.1">
    <property type="nucleotide sequence ID" value="NZ_MBDS01000016.1"/>
</dbReference>